<dbReference type="FunFam" id="3.30.70.330:FF:000132">
    <property type="entry name" value="Small nuclear ribonucleoprotein U11/U12 subunit 35"/>
    <property type="match status" value="1"/>
</dbReference>
<dbReference type="RefSeq" id="XP_023930023.1">
    <property type="nucleotide sequence ID" value="XM_024074255.1"/>
</dbReference>
<dbReference type="Proteomes" id="UP000085678">
    <property type="component" value="Unplaced"/>
</dbReference>
<organism evidence="8 9">
    <name type="scientific">Lingula anatina</name>
    <name type="common">Brachiopod</name>
    <name type="synonym">Lingula unguis</name>
    <dbReference type="NCBI Taxonomy" id="7574"/>
    <lineage>
        <taxon>Eukaryota</taxon>
        <taxon>Metazoa</taxon>
        <taxon>Spiralia</taxon>
        <taxon>Lophotrochozoa</taxon>
        <taxon>Brachiopoda</taxon>
        <taxon>Linguliformea</taxon>
        <taxon>Lingulata</taxon>
        <taxon>Lingulida</taxon>
        <taxon>Linguloidea</taxon>
        <taxon>Lingulidae</taxon>
        <taxon>Lingula</taxon>
    </lineage>
</organism>
<dbReference type="GeneID" id="106168478"/>
<dbReference type="PANTHER" id="PTHR13952">
    <property type="entry name" value="U1 SMALL NUCLEAR RIBONUCLEOPROTEIN 70 KD"/>
    <property type="match status" value="1"/>
</dbReference>
<comment type="subcellular location">
    <subcellularLocation>
        <location evidence="1">Nucleus</location>
    </subcellularLocation>
</comment>
<dbReference type="SUPFAM" id="SSF54928">
    <property type="entry name" value="RNA-binding domain, RBD"/>
    <property type="match status" value="1"/>
</dbReference>
<dbReference type="InterPro" id="IPR035979">
    <property type="entry name" value="RBD_domain_sf"/>
</dbReference>
<keyword evidence="5" id="KW-0694">RNA-binding</keyword>
<evidence type="ECO:0000256" key="6">
    <source>
        <dbReference type="SAM" id="MobiDB-lite"/>
    </source>
</evidence>
<dbReference type="SMART" id="SM00360">
    <property type="entry name" value="RRM"/>
    <property type="match status" value="1"/>
</dbReference>
<accession>A0A1S3IYD7</accession>
<dbReference type="InterPro" id="IPR012677">
    <property type="entry name" value="Nucleotide-bd_a/b_plait_sf"/>
</dbReference>
<proteinExistence type="predicted"/>
<dbReference type="Pfam" id="PF00076">
    <property type="entry name" value="RRM_1"/>
    <property type="match status" value="1"/>
</dbReference>
<dbReference type="STRING" id="7574.A0A1S3IYD7"/>
<dbReference type="GO" id="GO:0017069">
    <property type="term" value="F:snRNA binding"/>
    <property type="evidence" value="ECO:0007669"/>
    <property type="project" value="TreeGrafter"/>
</dbReference>
<dbReference type="GO" id="GO:0003729">
    <property type="term" value="F:mRNA binding"/>
    <property type="evidence" value="ECO:0007669"/>
    <property type="project" value="TreeGrafter"/>
</dbReference>
<name>A0A1S3IYD7_LINAN</name>
<dbReference type="InterPro" id="IPR000504">
    <property type="entry name" value="RRM_dom"/>
</dbReference>
<dbReference type="AlphaFoldDB" id="A0A1S3IYD7"/>
<evidence type="ECO:0000259" key="7">
    <source>
        <dbReference type="PROSITE" id="PS50102"/>
    </source>
</evidence>
<reference evidence="9 10" key="1">
    <citation type="submission" date="2025-04" db="UniProtKB">
        <authorList>
            <consortium name="RefSeq"/>
        </authorList>
    </citation>
    <scope>IDENTIFICATION</scope>
    <source>
        <tissue evidence="9 10">Gonads</tissue>
    </source>
</reference>
<dbReference type="Gene3D" id="3.30.70.330">
    <property type="match status" value="1"/>
</dbReference>
<dbReference type="KEGG" id="lak:106168496"/>
<dbReference type="GO" id="GO:0071011">
    <property type="term" value="C:precatalytic spliceosome"/>
    <property type="evidence" value="ECO:0007669"/>
    <property type="project" value="TreeGrafter"/>
</dbReference>
<evidence type="ECO:0000313" key="8">
    <source>
        <dbReference type="Proteomes" id="UP000085678"/>
    </source>
</evidence>
<feature type="compositionally biased region" description="Basic and acidic residues" evidence="6">
    <location>
        <begin position="174"/>
        <end position="193"/>
    </location>
</feature>
<keyword evidence="3" id="KW-0539">Nucleus</keyword>
<feature type="compositionally biased region" description="Basic and acidic residues" evidence="6">
    <location>
        <begin position="202"/>
        <end position="236"/>
    </location>
</feature>
<feature type="domain" description="RRM" evidence="7">
    <location>
        <begin position="51"/>
        <end position="129"/>
    </location>
</feature>
<dbReference type="PANTHER" id="PTHR13952:SF6">
    <property type="entry name" value="U11_U12 SMALL NUCLEAR RIBONUCLEOPROTEIN 35 KDA PROTEIN"/>
    <property type="match status" value="1"/>
</dbReference>
<dbReference type="InterPro" id="IPR051183">
    <property type="entry name" value="U1_U11-U12_snRNP_70-35kDa"/>
</dbReference>
<dbReference type="RefSeq" id="XP_013403001.1">
    <property type="nucleotide sequence ID" value="XM_013547547.2"/>
</dbReference>
<evidence type="ECO:0000313" key="9">
    <source>
        <dbReference type="RefSeq" id="XP_013403001.1"/>
    </source>
</evidence>
<dbReference type="OrthoDB" id="6159137at2759"/>
<evidence type="ECO:0000256" key="1">
    <source>
        <dbReference type="ARBA" id="ARBA00004123"/>
    </source>
</evidence>
<evidence type="ECO:0000256" key="5">
    <source>
        <dbReference type="PROSITE-ProRule" id="PRU00176"/>
    </source>
</evidence>
<keyword evidence="8" id="KW-1185">Reference proteome</keyword>
<evidence type="ECO:0000256" key="4">
    <source>
        <dbReference type="ARBA" id="ARBA00031739"/>
    </source>
</evidence>
<dbReference type="GO" id="GO:0000398">
    <property type="term" value="P:mRNA splicing, via spliceosome"/>
    <property type="evidence" value="ECO:0007669"/>
    <property type="project" value="TreeGrafter"/>
</dbReference>
<dbReference type="PROSITE" id="PS50102">
    <property type="entry name" value="RRM"/>
    <property type="match status" value="1"/>
</dbReference>
<feature type="region of interest" description="Disordered" evidence="6">
    <location>
        <begin position="137"/>
        <end position="242"/>
    </location>
</feature>
<evidence type="ECO:0000256" key="2">
    <source>
        <dbReference type="ARBA" id="ARBA00021080"/>
    </source>
</evidence>
<dbReference type="KEGG" id="lak:106168478"/>
<protein>
    <recommendedName>
        <fullName evidence="2">U11/U12 small nuclear ribonucleoprotein 35 kDa protein</fullName>
    </recommendedName>
    <alternativeName>
        <fullName evidence="4">U1 snRNP-binding protein homolog</fullName>
    </alternativeName>
</protein>
<sequence>MQGWSAVADSYDPLRAGSIDGTDEVPHDRGVFRAMNTKYRPNKGVDGDPTCIIFVARLNHRTSEETLREVFSKYGSIKKVKLIRDIVTGYSKCYAFLEYTDNKSAYRAQREADKQVVDGKEIFVDFEHSRTMPGWIPRRLGGGLGGNKESGQLRFGGKDRPFRKPILLNQVRPYDNEHVNRRRDTKDRYEYRGHRYQNSNPKGDRDRRFHERARSRSTERSPSRERGNKDRKESNRNRKGRY</sequence>
<evidence type="ECO:0000256" key="3">
    <source>
        <dbReference type="ARBA" id="ARBA00023242"/>
    </source>
</evidence>
<dbReference type="OMA" id="FERSRVM"/>
<evidence type="ECO:0000313" key="10">
    <source>
        <dbReference type="RefSeq" id="XP_023930023.1"/>
    </source>
</evidence>
<gene>
    <name evidence="9" type="primary">LOC106168478</name>
    <name evidence="10" type="synonym">LOC106168496</name>
</gene>